<feature type="region of interest" description="Disordered" evidence="1">
    <location>
        <begin position="262"/>
        <end position="320"/>
    </location>
</feature>
<feature type="compositionally biased region" description="Low complexity" evidence="1">
    <location>
        <begin position="188"/>
        <end position="200"/>
    </location>
</feature>
<feature type="compositionally biased region" description="Polar residues" evidence="1">
    <location>
        <begin position="379"/>
        <end position="397"/>
    </location>
</feature>
<evidence type="ECO:0000256" key="2">
    <source>
        <dbReference type="SAM" id="SignalP"/>
    </source>
</evidence>
<feature type="compositionally biased region" description="Polar residues" evidence="1">
    <location>
        <begin position="356"/>
        <end position="368"/>
    </location>
</feature>
<organism evidence="3 4">
    <name type="scientific">Penicillium citrinum</name>
    <dbReference type="NCBI Taxonomy" id="5077"/>
    <lineage>
        <taxon>Eukaryota</taxon>
        <taxon>Fungi</taxon>
        <taxon>Dikarya</taxon>
        <taxon>Ascomycota</taxon>
        <taxon>Pezizomycotina</taxon>
        <taxon>Eurotiomycetes</taxon>
        <taxon>Eurotiomycetidae</taxon>
        <taxon>Eurotiales</taxon>
        <taxon>Aspergillaceae</taxon>
        <taxon>Penicillium</taxon>
    </lineage>
</organism>
<feature type="signal peptide" evidence="2">
    <location>
        <begin position="1"/>
        <end position="19"/>
    </location>
</feature>
<reference evidence="3" key="1">
    <citation type="submission" date="2022-11" db="EMBL/GenBank/DDBJ databases">
        <authorList>
            <person name="Petersen C."/>
        </authorList>
    </citation>
    <scope>NUCLEOTIDE SEQUENCE</scope>
    <source>
        <strain evidence="3">IBT 23319</strain>
    </source>
</reference>
<dbReference type="EMBL" id="JAPQKT010000011">
    <property type="protein sequence ID" value="KAJ5216767.1"/>
    <property type="molecule type" value="Genomic_DNA"/>
</dbReference>
<feature type="compositionally biased region" description="Low complexity" evidence="1">
    <location>
        <begin position="222"/>
        <end position="233"/>
    </location>
</feature>
<feature type="region of interest" description="Disordered" evidence="1">
    <location>
        <begin position="342"/>
        <end position="414"/>
    </location>
</feature>
<gene>
    <name evidence="3" type="ORF">N7469_011632</name>
</gene>
<feature type="region of interest" description="Disordered" evidence="1">
    <location>
        <begin position="213"/>
        <end position="246"/>
    </location>
</feature>
<dbReference type="OrthoDB" id="25896at2759"/>
<dbReference type="AlphaFoldDB" id="A0A9W9TBL4"/>
<evidence type="ECO:0000313" key="4">
    <source>
        <dbReference type="Proteomes" id="UP001147733"/>
    </source>
</evidence>
<comment type="caution">
    <text evidence="3">The sequence shown here is derived from an EMBL/GenBank/DDBJ whole genome shotgun (WGS) entry which is preliminary data.</text>
</comment>
<evidence type="ECO:0000313" key="3">
    <source>
        <dbReference type="EMBL" id="KAJ5216767.1"/>
    </source>
</evidence>
<keyword evidence="2" id="KW-0732">Signal</keyword>
<accession>A0A9W9TBL4</accession>
<sequence length="611" mass="66751">MSGVEVVAVVACVAAVISAYQDGSKVFQDIKRKWRERRSLHSQAASAADLDFSLQRSREDILTQWNGHVGRLGHRFEVGDEIAQATMKDILIGLQLALLTHLRENGVHLDIFALLNVSDLSRARTISALHELYQRLAQQAPIPWHMTSPVAPGLPFIEPGSGIARYIGVIETLSSSQPPLEQTSYATPGGRPSPYSSPSQLYSPYYSPSGAYNPQGQVLPGSISSSPPEMFSSHRPSVDAISPRERRASAFSSISSTFSTWLRDRRRSSVESNERDEIAAISGLPSPPPTSHQDATTNTESSAPRPIPQPTRAELDAPFENEILRENPWMSVIEERVQLEQELQDTQAQHHHLQPDIQSQTHPQTPNRDSTHGFLTPPLTRQSNPSPTNNAHSNPKATPSIHSDISNDSGSSNRSSEITLLQINPRVSLWPPNRNNDYAGFCKGAWKQNSGFEGFKVHSVPVGYYSLVPKWKCVNCFFDMPMASTSNSGSGSSSSSSGTARFDEKVYTHAGSKIRYRWSFLAKSHIASKTRPAPASAAGSVAVAKIGTFGCMFCCFESDRSVVAYGGLDVFMNHLGEAHRGFMGSLLGSTRCVTGRVAGVEEVFDINIPPL</sequence>
<feature type="compositionally biased region" description="Basic and acidic residues" evidence="1">
    <location>
        <begin position="267"/>
        <end position="278"/>
    </location>
</feature>
<proteinExistence type="predicted"/>
<keyword evidence="4" id="KW-1185">Reference proteome</keyword>
<protein>
    <submittedName>
        <fullName evidence="3">Uncharacterized protein</fullName>
    </submittedName>
</protein>
<dbReference type="Proteomes" id="UP001147733">
    <property type="component" value="Unassembled WGS sequence"/>
</dbReference>
<feature type="compositionally biased region" description="Polar residues" evidence="1">
    <location>
        <begin position="291"/>
        <end position="302"/>
    </location>
</feature>
<dbReference type="GeneID" id="81389704"/>
<reference evidence="3" key="2">
    <citation type="journal article" date="2023" name="IMA Fungus">
        <title>Comparative genomic study of the Penicillium genus elucidates a diverse pangenome and 15 lateral gene transfer events.</title>
        <authorList>
            <person name="Petersen C."/>
            <person name="Sorensen T."/>
            <person name="Nielsen M.R."/>
            <person name="Sondergaard T.E."/>
            <person name="Sorensen J.L."/>
            <person name="Fitzpatrick D.A."/>
            <person name="Frisvad J.C."/>
            <person name="Nielsen K.L."/>
        </authorList>
    </citation>
    <scope>NUCLEOTIDE SEQUENCE</scope>
    <source>
        <strain evidence="3">IBT 23319</strain>
    </source>
</reference>
<name>A0A9W9TBL4_PENCI</name>
<evidence type="ECO:0000256" key="1">
    <source>
        <dbReference type="SAM" id="MobiDB-lite"/>
    </source>
</evidence>
<feature type="compositionally biased region" description="Low complexity" evidence="1">
    <location>
        <begin position="400"/>
        <end position="414"/>
    </location>
</feature>
<dbReference type="RefSeq" id="XP_056495046.1">
    <property type="nucleotide sequence ID" value="XM_056650537.1"/>
</dbReference>
<feature type="region of interest" description="Disordered" evidence="1">
    <location>
        <begin position="178"/>
        <end position="200"/>
    </location>
</feature>
<feature type="chain" id="PRO_5040976117" evidence="2">
    <location>
        <begin position="20"/>
        <end position="611"/>
    </location>
</feature>